<dbReference type="CDD" id="cd08881">
    <property type="entry name" value="RHO_alpha_C_NDO-like"/>
    <property type="match status" value="1"/>
</dbReference>
<keyword evidence="4" id="KW-0058">Aromatic hydrocarbons catabolism</keyword>
<dbReference type="PANTHER" id="PTHR43756:SF1">
    <property type="entry name" value="3-PHENYLPROPIONATE_CINNAMIC ACID DIOXYGENASE SUBUNIT ALPHA"/>
    <property type="match status" value="1"/>
</dbReference>
<dbReference type="Pfam" id="PF00848">
    <property type="entry name" value="Ring_hydroxyl_A"/>
    <property type="match status" value="1"/>
</dbReference>
<dbReference type="InterPro" id="IPR001663">
    <property type="entry name" value="Rng_hydr_dOase-A"/>
</dbReference>
<keyword evidence="8" id="KW-0411">Iron-sulfur</keyword>
<dbReference type="SUPFAM" id="SSF50022">
    <property type="entry name" value="ISP domain"/>
    <property type="match status" value="1"/>
</dbReference>
<comment type="caution">
    <text evidence="12">The sequence shown here is derived from an EMBL/GenBank/DDBJ whole genome shotgun (WGS) entry which is preliminary data.</text>
</comment>
<dbReference type="InterPro" id="IPR017941">
    <property type="entry name" value="Rieske_2Fe-2S"/>
</dbReference>
<dbReference type="SUPFAM" id="SSF55961">
    <property type="entry name" value="Bet v1-like"/>
    <property type="match status" value="1"/>
</dbReference>
<evidence type="ECO:0000256" key="2">
    <source>
        <dbReference type="ARBA" id="ARBA00022714"/>
    </source>
</evidence>
<evidence type="ECO:0000313" key="12">
    <source>
        <dbReference type="EMBL" id="PVG83179.1"/>
    </source>
</evidence>
<reference evidence="12 13" key="1">
    <citation type="submission" date="2018-04" db="EMBL/GenBank/DDBJ databases">
        <title>Genome of Nocardioides gansuensis WSJ-1.</title>
        <authorList>
            <person name="Wu S."/>
            <person name="Wang G."/>
        </authorList>
    </citation>
    <scope>NUCLEOTIDE SEQUENCE [LARGE SCALE GENOMIC DNA]</scope>
    <source>
        <strain evidence="12 13">WSJ-1</strain>
    </source>
</reference>
<sequence>MRDTESQASSGHETDPPLASRRADSPTFSIADEKGLPVTNLQSGSTPAGKSSRWADADIAALVDEKNGRLDPQIFTDQAIYEQELERIFARSWLMLGHETQIPNAGDFMTNYMGEDPVIVARQKNGDIRVFLNQCRHRGMRICRADGGNAKSFTCSYHGWAYDTAGNLVSVPMQQEAFPKLKKEEWGPLKARVETYKGLIFANWDADAPDLETYLGEAKFYMDHMLDRTEAGTEAIPGVQKWVIPCNWKLAAEQFASDMYHAATTAHLSGILAGLPEEVDITDVAPPTTGIQFRAPWGGHGTGFYINDPALLLAITGPKIAGYNTQGPAAEKASERLGSIERGAQVTAEHMTIFPNCSFLPGLNTVRAWHPRGPNEIEVWAFTIVDADAPDDIKDEFRRQSMRSFSAAGVFEQDDGENWVEIQQVLRGHMARSRPFNAEMGLGETREDHPDYPGTISNVYSEEAARGLYTHWVRMMTSPDWATLNATRTPQLDAASA</sequence>
<evidence type="ECO:0000256" key="8">
    <source>
        <dbReference type="ARBA" id="ARBA00023014"/>
    </source>
</evidence>
<dbReference type="PRINTS" id="PR00090">
    <property type="entry name" value="RNGDIOXGNASE"/>
</dbReference>
<dbReference type="GO" id="GO:0051213">
    <property type="term" value="F:dioxygenase activity"/>
    <property type="evidence" value="ECO:0007669"/>
    <property type="project" value="UniProtKB-KW"/>
</dbReference>
<evidence type="ECO:0000256" key="1">
    <source>
        <dbReference type="ARBA" id="ARBA00008751"/>
    </source>
</evidence>
<dbReference type="GO" id="GO:0005506">
    <property type="term" value="F:iron ion binding"/>
    <property type="evidence" value="ECO:0007669"/>
    <property type="project" value="InterPro"/>
</dbReference>
<evidence type="ECO:0000256" key="6">
    <source>
        <dbReference type="ARBA" id="ARBA00023002"/>
    </source>
</evidence>
<dbReference type="RefSeq" id="WP_116571659.1">
    <property type="nucleotide sequence ID" value="NZ_QDGZ01000003.1"/>
</dbReference>
<dbReference type="InterPro" id="IPR015881">
    <property type="entry name" value="ARHD_Rieske_2Fe_2S"/>
</dbReference>
<keyword evidence="9" id="KW-0520">NAD</keyword>
<gene>
    <name evidence="12" type="ORF">DDE18_07670</name>
</gene>
<dbReference type="PANTHER" id="PTHR43756">
    <property type="entry name" value="CHOLINE MONOOXYGENASE, CHLOROPLASTIC"/>
    <property type="match status" value="1"/>
</dbReference>
<feature type="domain" description="Rieske" evidence="11">
    <location>
        <begin position="93"/>
        <end position="202"/>
    </location>
</feature>
<feature type="region of interest" description="Disordered" evidence="10">
    <location>
        <begin position="1"/>
        <end position="52"/>
    </location>
</feature>
<feature type="compositionally biased region" description="Polar residues" evidence="10">
    <location>
        <begin position="1"/>
        <end position="11"/>
    </location>
</feature>
<dbReference type="PROSITE" id="PS00570">
    <property type="entry name" value="RING_HYDROXYL_ALPHA"/>
    <property type="match status" value="1"/>
</dbReference>
<dbReference type="EMBL" id="QDGZ01000003">
    <property type="protein sequence ID" value="PVG83179.1"/>
    <property type="molecule type" value="Genomic_DNA"/>
</dbReference>
<dbReference type="Proteomes" id="UP000246018">
    <property type="component" value="Unassembled WGS sequence"/>
</dbReference>
<evidence type="ECO:0000256" key="9">
    <source>
        <dbReference type="ARBA" id="ARBA00023027"/>
    </source>
</evidence>
<accession>A0A2T8FBT6</accession>
<dbReference type="Gene3D" id="2.102.10.10">
    <property type="entry name" value="Rieske [2Fe-2S] iron-sulphur domain"/>
    <property type="match status" value="1"/>
</dbReference>
<feature type="compositionally biased region" description="Polar residues" evidence="10">
    <location>
        <begin position="39"/>
        <end position="49"/>
    </location>
</feature>
<dbReference type="PROSITE" id="PS51296">
    <property type="entry name" value="RIESKE"/>
    <property type="match status" value="1"/>
</dbReference>
<evidence type="ECO:0000313" key="13">
    <source>
        <dbReference type="Proteomes" id="UP000246018"/>
    </source>
</evidence>
<keyword evidence="7" id="KW-0408">Iron</keyword>
<dbReference type="AlphaFoldDB" id="A0A2T8FBT6"/>
<comment type="similarity">
    <text evidence="1">Belongs to the bacterial ring-hydroxylating dioxygenase alpha subunit family.</text>
</comment>
<dbReference type="InterPro" id="IPR043266">
    <property type="entry name" value="RHO_NdoB-like_C"/>
</dbReference>
<keyword evidence="5 12" id="KW-0223">Dioxygenase</keyword>
<dbReference type="Gene3D" id="3.90.380.10">
    <property type="entry name" value="Naphthalene 1,2-dioxygenase Alpha Subunit, Chain A, domain 1"/>
    <property type="match status" value="1"/>
</dbReference>
<evidence type="ECO:0000256" key="4">
    <source>
        <dbReference type="ARBA" id="ARBA00022797"/>
    </source>
</evidence>
<name>A0A2T8FBT6_9ACTN</name>
<keyword evidence="2" id="KW-0001">2Fe-2S</keyword>
<dbReference type="InterPro" id="IPR036922">
    <property type="entry name" value="Rieske_2Fe-2S_sf"/>
</dbReference>
<evidence type="ECO:0000256" key="7">
    <source>
        <dbReference type="ARBA" id="ARBA00023004"/>
    </source>
</evidence>
<dbReference type="InterPro" id="IPR015879">
    <property type="entry name" value="Ring_hydroxy_dOase_asu_C_dom"/>
</dbReference>
<evidence type="ECO:0000259" key="11">
    <source>
        <dbReference type="PROSITE" id="PS51296"/>
    </source>
</evidence>
<evidence type="ECO:0000256" key="5">
    <source>
        <dbReference type="ARBA" id="ARBA00022964"/>
    </source>
</evidence>
<dbReference type="Pfam" id="PF00355">
    <property type="entry name" value="Rieske"/>
    <property type="match status" value="1"/>
</dbReference>
<dbReference type="GO" id="GO:0016705">
    <property type="term" value="F:oxidoreductase activity, acting on paired donors, with incorporation or reduction of molecular oxygen"/>
    <property type="evidence" value="ECO:0007669"/>
    <property type="project" value="UniProtKB-ARBA"/>
</dbReference>
<dbReference type="OrthoDB" id="5243643at2"/>
<organism evidence="12 13">
    <name type="scientific">Nocardioides gansuensis</name>
    <dbReference type="NCBI Taxonomy" id="2138300"/>
    <lineage>
        <taxon>Bacteria</taxon>
        <taxon>Bacillati</taxon>
        <taxon>Actinomycetota</taxon>
        <taxon>Actinomycetes</taxon>
        <taxon>Propionibacteriales</taxon>
        <taxon>Nocardioidaceae</taxon>
        <taxon>Nocardioides</taxon>
    </lineage>
</organism>
<proteinExistence type="inferred from homology"/>
<evidence type="ECO:0000256" key="3">
    <source>
        <dbReference type="ARBA" id="ARBA00022723"/>
    </source>
</evidence>
<protein>
    <submittedName>
        <fullName evidence="12">Benzene 1,2-dioxygenase</fullName>
    </submittedName>
</protein>
<dbReference type="GO" id="GO:0051537">
    <property type="term" value="F:2 iron, 2 sulfur cluster binding"/>
    <property type="evidence" value="ECO:0007669"/>
    <property type="project" value="UniProtKB-KW"/>
</dbReference>
<evidence type="ECO:0000256" key="10">
    <source>
        <dbReference type="SAM" id="MobiDB-lite"/>
    </source>
</evidence>
<keyword evidence="6" id="KW-0560">Oxidoreductase</keyword>
<keyword evidence="3" id="KW-0479">Metal-binding</keyword>
<dbReference type="GO" id="GO:0004497">
    <property type="term" value="F:monooxygenase activity"/>
    <property type="evidence" value="ECO:0007669"/>
    <property type="project" value="UniProtKB-ARBA"/>
</dbReference>
<keyword evidence="13" id="KW-1185">Reference proteome</keyword>